<proteinExistence type="predicted"/>
<accession>A0ABX2M666</accession>
<reference evidence="2 3" key="1">
    <citation type="submission" date="2020-05" db="EMBL/GenBank/DDBJ databases">
        <title>Genome Sequencing of Type Strains.</title>
        <authorList>
            <person name="Lemaire J.F."/>
            <person name="Inderbitzin P."/>
            <person name="Gregorio O.A."/>
            <person name="Collins S.B."/>
            <person name="Wespe N."/>
            <person name="Knight-Connoni V."/>
        </authorList>
    </citation>
    <scope>NUCLEOTIDE SEQUENCE [LARGE SCALE GENOMIC DNA]</scope>
    <source>
        <strain evidence="2 3">ATCC 19096</strain>
    </source>
</reference>
<keyword evidence="1" id="KW-1133">Transmembrane helix</keyword>
<dbReference type="RefSeq" id="WP_175349865.1">
    <property type="nucleotide sequence ID" value="NZ_BAAAWQ010000001.1"/>
</dbReference>
<evidence type="ECO:0008006" key="4">
    <source>
        <dbReference type="Google" id="ProtNLM"/>
    </source>
</evidence>
<organism evidence="2 3">
    <name type="scientific">Curtobacterium pusillum</name>
    <dbReference type="NCBI Taxonomy" id="69373"/>
    <lineage>
        <taxon>Bacteria</taxon>
        <taxon>Bacillati</taxon>
        <taxon>Actinomycetota</taxon>
        <taxon>Actinomycetes</taxon>
        <taxon>Micrococcales</taxon>
        <taxon>Microbacteriaceae</taxon>
        <taxon>Curtobacterium</taxon>
    </lineage>
</organism>
<dbReference type="Proteomes" id="UP000573001">
    <property type="component" value="Unassembled WGS sequence"/>
</dbReference>
<evidence type="ECO:0000313" key="3">
    <source>
        <dbReference type="Proteomes" id="UP000573001"/>
    </source>
</evidence>
<keyword evidence="1" id="KW-0472">Membrane</keyword>
<protein>
    <recommendedName>
        <fullName evidence="4">TadE-like protein</fullName>
    </recommendedName>
</protein>
<keyword evidence="1" id="KW-0812">Transmembrane</keyword>
<dbReference type="InterPro" id="IPR049790">
    <property type="entry name" value="Rv3655c/TadE"/>
</dbReference>
<feature type="transmembrane region" description="Helical" evidence="1">
    <location>
        <begin position="20"/>
        <end position="43"/>
    </location>
</feature>
<evidence type="ECO:0000313" key="2">
    <source>
        <dbReference type="EMBL" id="NUU12248.1"/>
    </source>
</evidence>
<evidence type="ECO:0000256" key="1">
    <source>
        <dbReference type="SAM" id="Phobius"/>
    </source>
</evidence>
<comment type="caution">
    <text evidence="2">The sequence shown here is derived from an EMBL/GenBank/DDBJ whole genome shotgun (WGS) entry which is preliminary data.</text>
</comment>
<dbReference type="NCBIfam" id="NF041390">
    <property type="entry name" value="TadE_Rv3655c"/>
    <property type="match status" value="1"/>
</dbReference>
<dbReference type="EMBL" id="JABMCE010000009">
    <property type="protein sequence ID" value="NUU12248.1"/>
    <property type="molecule type" value="Genomic_DNA"/>
</dbReference>
<gene>
    <name evidence="2" type="ORF">HP507_00045</name>
</gene>
<keyword evidence="3" id="KW-1185">Reference proteome</keyword>
<name>A0ABX2M666_9MICO</name>
<sequence length="118" mass="11494">MPSPSEPVTAADGERGAVSVEFAVVLPVVALVLTSLVAAVLVVDGLGRLQLAAATAARAIGRGDDDGGRAAAERLAPGASIAVHRAGEVVCVEVARGGTGPFSALPLRAAGCAVDGGR</sequence>